<dbReference type="GO" id="GO:0016491">
    <property type="term" value="F:oxidoreductase activity"/>
    <property type="evidence" value="ECO:0007669"/>
    <property type="project" value="UniProtKB-KW"/>
</dbReference>
<protein>
    <submittedName>
        <fullName evidence="5">Short-subunit dehydrogenase</fullName>
    </submittedName>
</protein>
<keyword evidence="4" id="KW-0812">Transmembrane</keyword>
<dbReference type="InterPro" id="IPR002347">
    <property type="entry name" value="SDR_fam"/>
</dbReference>
<dbReference type="RefSeq" id="WP_108003912.1">
    <property type="nucleotide sequence ID" value="NZ_JBHEEX010000005.1"/>
</dbReference>
<dbReference type="Pfam" id="PF00106">
    <property type="entry name" value="adh_short"/>
    <property type="match status" value="1"/>
</dbReference>
<name>A0A2T5B3R8_MYCDI</name>
<reference evidence="5 6" key="1">
    <citation type="submission" date="2018-04" db="EMBL/GenBank/DDBJ databases">
        <title>Genomic Encyclopedia of Type Strains, Phase IV (KMG-IV): sequencing the most valuable type-strain genomes for metagenomic binning, comparative biology and taxonomic classification.</title>
        <authorList>
            <person name="Goeker M."/>
        </authorList>
    </citation>
    <scope>NUCLEOTIDE SEQUENCE [LARGE SCALE GENOMIC DNA]</scope>
    <source>
        <strain evidence="5 6">DSM 7138</strain>
    </source>
</reference>
<dbReference type="AlphaFoldDB" id="A0A2T5B3R8"/>
<dbReference type="PRINTS" id="PR00080">
    <property type="entry name" value="SDRFAMILY"/>
</dbReference>
<dbReference type="PRINTS" id="PR00081">
    <property type="entry name" value="GDHRDH"/>
</dbReference>
<dbReference type="PANTHER" id="PTHR44196:SF1">
    <property type="entry name" value="DEHYDROGENASE_REDUCTASE SDR FAMILY MEMBER 7B"/>
    <property type="match status" value="1"/>
</dbReference>
<evidence type="ECO:0000256" key="2">
    <source>
        <dbReference type="ARBA" id="ARBA00023002"/>
    </source>
</evidence>
<dbReference type="GO" id="GO:0016020">
    <property type="term" value="C:membrane"/>
    <property type="evidence" value="ECO:0007669"/>
    <property type="project" value="TreeGrafter"/>
</dbReference>
<dbReference type="NCBIfam" id="NF004792">
    <property type="entry name" value="PRK06139.1"/>
    <property type="match status" value="1"/>
</dbReference>
<evidence type="ECO:0000256" key="1">
    <source>
        <dbReference type="ARBA" id="ARBA00006484"/>
    </source>
</evidence>
<dbReference type="EMBL" id="PZZZ01000006">
    <property type="protein sequence ID" value="PTM93594.1"/>
    <property type="molecule type" value="Genomic_DNA"/>
</dbReference>
<proteinExistence type="inferred from homology"/>
<evidence type="ECO:0000256" key="3">
    <source>
        <dbReference type="RuleBase" id="RU000363"/>
    </source>
</evidence>
<organism evidence="5 6">
    <name type="scientific">Mycoplana dimorpha</name>
    <dbReference type="NCBI Taxonomy" id="28320"/>
    <lineage>
        <taxon>Bacteria</taxon>
        <taxon>Pseudomonadati</taxon>
        <taxon>Pseudomonadota</taxon>
        <taxon>Alphaproteobacteria</taxon>
        <taxon>Hyphomicrobiales</taxon>
        <taxon>Rhizobiaceae</taxon>
        <taxon>Mycoplana</taxon>
    </lineage>
</organism>
<keyword evidence="6" id="KW-1185">Reference proteome</keyword>
<sequence length="328" mass="35017">MARNLRDSVVVITGASSGIGQATALAFAREGAKLVLAARDAAALQQVAKSCREYGVDVLVAPTDVTDADAVRALAERAMSFGRIDVWVSNVGVGAVGRFHETPIEAHQQVIRANLVGHINDAHAVIPIFIKQRRGTFINMVSVGGFAATPFAAAYSASKFGLRGFSEALRAELSAFPDIHICDIHPSFVDTPGLLHGANYVRRAVRPPPGMSDPRAVAAAIVSAARNPRDVVTVGPLTNLIRFVHFLSPTLSARAAEWVIRQYFRQADRVPASSGNLYRPPVDPGGIDGGFRSKHRNGYAPIFLISLCVGMALGAAAQRRGNRFHPAR</sequence>
<dbReference type="PROSITE" id="PS00061">
    <property type="entry name" value="ADH_SHORT"/>
    <property type="match status" value="1"/>
</dbReference>
<evidence type="ECO:0000313" key="6">
    <source>
        <dbReference type="Proteomes" id="UP000241247"/>
    </source>
</evidence>
<dbReference type="InterPro" id="IPR020904">
    <property type="entry name" value="Sc_DH/Rdtase_CS"/>
</dbReference>
<keyword evidence="4" id="KW-0472">Membrane</keyword>
<feature type="transmembrane region" description="Helical" evidence="4">
    <location>
        <begin position="298"/>
        <end position="317"/>
    </location>
</feature>
<keyword evidence="4" id="KW-1133">Transmembrane helix</keyword>
<dbReference type="OrthoDB" id="450111at2"/>
<evidence type="ECO:0000313" key="5">
    <source>
        <dbReference type="EMBL" id="PTM93594.1"/>
    </source>
</evidence>
<evidence type="ECO:0000256" key="4">
    <source>
        <dbReference type="SAM" id="Phobius"/>
    </source>
</evidence>
<dbReference type="Gene3D" id="3.40.50.720">
    <property type="entry name" value="NAD(P)-binding Rossmann-like Domain"/>
    <property type="match status" value="1"/>
</dbReference>
<dbReference type="PANTHER" id="PTHR44196">
    <property type="entry name" value="DEHYDROGENASE/REDUCTASE SDR FAMILY MEMBER 7B"/>
    <property type="match status" value="1"/>
</dbReference>
<dbReference type="SUPFAM" id="SSF51735">
    <property type="entry name" value="NAD(P)-binding Rossmann-fold domains"/>
    <property type="match status" value="1"/>
</dbReference>
<comment type="caution">
    <text evidence="5">The sequence shown here is derived from an EMBL/GenBank/DDBJ whole genome shotgun (WGS) entry which is preliminary data.</text>
</comment>
<dbReference type="InterPro" id="IPR036291">
    <property type="entry name" value="NAD(P)-bd_dom_sf"/>
</dbReference>
<comment type="similarity">
    <text evidence="1 3">Belongs to the short-chain dehydrogenases/reductases (SDR) family.</text>
</comment>
<keyword evidence="2" id="KW-0560">Oxidoreductase</keyword>
<accession>A0A2T5B3R8</accession>
<gene>
    <name evidence="5" type="ORF">C7449_106280</name>
</gene>
<dbReference type="Proteomes" id="UP000241247">
    <property type="component" value="Unassembled WGS sequence"/>
</dbReference>